<gene>
    <name evidence="3" type="ORF">G114_04806</name>
</gene>
<proteinExistence type="inferred from homology"/>
<comment type="similarity">
    <text evidence="1 2">Belongs to the BolA/IbaG family.</text>
</comment>
<dbReference type="eggNOG" id="COG0271">
    <property type="taxonomic scope" value="Bacteria"/>
</dbReference>
<dbReference type="Gene3D" id="3.30.300.90">
    <property type="entry name" value="BolA-like"/>
    <property type="match status" value="1"/>
</dbReference>
<dbReference type="InterPro" id="IPR036065">
    <property type="entry name" value="BolA-like_sf"/>
</dbReference>
<dbReference type="AlphaFoldDB" id="N9U3W8"/>
<protein>
    <submittedName>
        <fullName evidence="3">RNA polymerase sigma factor</fullName>
    </submittedName>
</protein>
<dbReference type="GO" id="GO:0006351">
    <property type="term" value="P:DNA-templated transcription"/>
    <property type="evidence" value="ECO:0007669"/>
    <property type="project" value="TreeGrafter"/>
</dbReference>
<dbReference type="PANTHER" id="PTHR46229:SF2">
    <property type="entry name" value="BOLA-LIKE PROTEIN 1"/>
    <property type="match status" value="1"/>
</dbReference>
<accession>N9U3W8</accession>
<dbReference type="OrthoDB" id="9801469at2"/>
<dbReference type="Pfam" id="PF01722">
    <property type="entry name" value="BolA"/>
    <property type="match status" value="1"/>
</dbReference>
<dbReference type="Proteomes" id="UP000023775">
    <property type="component" value="Unassembled WGS sequence"/>
</dbReference>
<organism evidence="3 4">
    <name type="scientific">Aeromonas diversa CDC 2478-85</name>
    <dbReference type="NCBI Taxonomy" id="1268237"/>
    <lineage>
        <taxon>Bacteria</taxon>
        <taxon>Pseudomonadati</taxon>
        <taxon>Pseudomonadota</taxon>
        <taxon>Gammaproteobacteria</taxon>
        <taxon>Aeromonadales</taxon>
        <taxon>Aeromonadaceae</taxon>
        <taxon>Aeromonas</taxon>
    </lineage>
</organism>
<evidence type="ECO:0000256" key="2">
    <source>
        <dbReference type="RuleBase" id="RU003860"/>
    </source>
</evidence>
<dbReference type="GO" id="GO:0005829">
    <property type="term" value="C:cytosol"/>
    <property type="evidence" value="ECO:0007669"/>
    <property type="project" value="TreeGrafter"/>
</dbReference>
<name>N9U3W8_9GAMM</name>
<dbReference type="EMBL" id="APVG01000008">
    <property type="protein sequence ID" value="ENY73064.1"/>
    <property type="molecule type" value="Genomic_DNA"/>
</dbReference>
<keyword evidence="4" id="KW-1185">Reference proteome</keyword>
<sequence>MQLQALIEKKLREALTPSHLEVINESHMHRTEPGAESHFKVIVVSECFASERLLARHRRVNGLLAEELAGGLHALALHTYTPAEWLGRGEAPRTPSCVGKTRSVSEQRHQGRRALPPLRVCRAQSIH</sequence>
<reference evidence="3 4" key="1">
    <citation type="journal article" date="2013" name="Genome Announc.">
        <title>Draft Genome Sequence of the Aeromonas diversa Type Strain.</title>
        <authorList>
            <person name="Farfan M."/>
            <person name="Spataro N."/>
            <person name="Sanglas A."/>
            <person name="Albarral V."/>
            <person name="Loren J.G."/>
            <person name="Bosch E."/>
            <person name="Fuste M.C."/>
        </authorList>
    </citation>
    <scope>NUCLEOTIDE SEQUENCE [LARGE SCALE GENOMIC DNA]</scope>
    <source>
        <strain evidence="3 4">2478-85</strain>
    </source>
</reference>
<evidence type="ECO:0000256" key="1">
    <source>
        <dbReference type="ARBA" id="ARBA00005578"/>
    </source>
</evidence>
<dbReference type="PATRIC" id="fig|1268237.3.peg.944"/>
<evidence type="ECO:0000313" key="4">
    <source>
        <dbReference type="Proteomes" id="UP000023775"/>
    </source>
</evidence>
<dbReference type="InterPro" id="IPR002634">
    <property type="entry name" value="BolA"/>
</dbReference>
<dbReference type="InterPro" id="IPR050961">
    <property type="entry name" value="BolA/IbaG_stress_morph_reg"/>
</dbReference>
<comment type="caution">
    <text evidence="3">The sequence shown here is derived from an EMBL/GenBank/DDBJ whole genome shotgun (WGS) entry which is preliminary data.</text>
</comment>
<dbReference type="SUPFAM" id="SSF82657">
    <property type="entry name" value="BolA-like"/>
    <property type="match status" value="1"/>
</dbReference>
<evidence type="ECO:0000313" key="3">
    <source>
        <dbReference type="EMBL" id="ENY73064.1"/>
    </source>
</evidence>
<dbReference type="PANTHER" id="PTHR46229">
    <property type="entry name" value="BOLA TRANSCRIPTION REGULATOR"/>
    <property type="match status" value="1"/>
</dbReference>